<accession>A0A6G1H3Z1</accession>
<name>A0A6G1H3Z1_9PEZI</name>
<dbReference type="PANTHER" id="PTHR47668:SF1">
    <property type="entry name" value="DIENELACTONE HYDROLASE DOMAIN-CONTAINING PROTEIN-RELATED"/>
    <property type="match status" value="1"/>
</dbReference>
<proteinExistence type="predicted"/>
<organism evidence="2 3">
    <name type="scientific">Aulographum hederae CBS 113979</name>
    <dbReference type="NCBI Taxonomy" id="1176131"/>
    <lineage>
        <taxon>Eukaryota</taxon>
        <taxon>Fungi</taxon>
        <taxon>Dikarya</taxon>
        <taxon>Ascomycota</taxon>
        <taxon>Pezizomycotina</taxon>
        <taxon>Dothideomycetes</taxon>
        <taxon>Pleosporomycetidae</taxon>
        <taxon>Aulographales</taxon>
        <taxon>Aulographaceae</taxon>
    </lineage>
</organism>
<dbReference type="SUPFAM" id="SSF53474">
    <property type="entry name" value="alpha/beta-Hydrolases"/>
    <property type="match status" value="1"/>
</dbReference>
<evidence type="ECO:0000313" key="2">
    <source>
        <dbReference type="EMBL" id="KAF1987936.1"/>
    </source>
</evidence>
<evidence type="ECO:0000259" key="1">
    <source>
        <dbReference type="Pfam" id="PF01738"/>
    </source>
</evidence>
<protein>
    <submittedName>
        <fullName evidence="2">Dienelactone hydrolase, variant</fullName>
    </submittedName>
</protein>
<feature type="domain" description="Dienelactone hydrolase" evidence="1">
    <location>
        <begin position="33"/>
        <end position="249"/>
    </location>
</feature>
<dbReference type="InterPro" id="IPR002925">
    <property type="entry name" value="Dienelactn_hydro"/>
</dbReference>
<dbReference type="AlphaFoldDB" id="A0A6G1H3Z1"/>
<keyword evidence="2" id="KW-0378">Hydrolase</keyword>
<evidence type="ECO:0000313" key="3">
    <source>
        <dbReference type="Proteomes" id="UP000800041"/>
    </source>
</evidence>
<sequence length="251" mass="27464">MAEPGTACCKLAPVTSSDYTPKGTYTELAGCKAYITGSSPSTSKTAIFFVPDVFGFLPPSLQGADRLASLAGSIVIFPDFFDGEPLGLDVIPADTDEKKAALGEFMKTKIGLDENRKKLDAFLKAAKEVYPGVEAWGAVGYCWGGKLVAQASGSETKFKVTGQVHPGRLELDEARAIEVPHIVLFSKEDGEPKDVEAYGDVLKEKKQNFVEMYGTMHHGWMAGRAKLDEEENKKEFERGYQQLGDFFRKNM</sequence>
<gene>
    <name evidence="2" type="ORF">K402DRAFT_36883</name>
</gene>
<dbReference type="Gene3D" id="3.40.50.1820">
    <property type="entry name" value="alpha/beta hydrolase"/>
    <property type="match status" value="1"/>
</dbReference>
<dbReference type="EMBL" id="ML977150">
    <property type="protein sequence ID" value="KAF1987936.1"/>
    <property type="molecule type" value="Genomic_DNA"/>
</dbReference>
<dbReference type="PANTHER" id="PTHR47668">
    <property type="entry name" value="DIENELACTONE HYDROLASE FAMILY PROTEIN (AFU_ORTHOLOGUE AFUA_6G01940)"/>
    <property type="match status" value="1"/>
</dbReference>
<reference evidence="2" key="1">
    <citation type="journal article" date="2020" name="Stud. Mycol.">
        <title>101 Dothideomycetes genomes: a test case for predicting lifestyles and emergence of pathogens.</title>
        <authorList>
            <person name="Haridas S."/>
            <person name="Albert R."/>
            <person name="Binder M."/>
            <person name="Bloem J."/>
            <person name="Labutti K."/>
            <person name="Salamov A."/>
            <person name="Andreopoulos B."/>
            <person name="Baker S."/>
            <person name="Barry K."/>
            <person name="Bills G."/>
            <person name="Bluhm B."/>
            <person name="Cannon C."/>
            <person name="Castanera R."/>
            <person name="Culley D."/>
            <person name="Daum C."/>
            <person name="Ezra D."/>
            <person name="Gonzalez J."/>
            <person name="Henrissat B."/>
            <person name="Kuo A."/>
            <person name="Liang C."/>
            <person name="Lipzen A."/>
            <person name="Lutzoni F."/>
            <person name="Magnuson J."/>
            <person name="Mondo S."/>
            <person name="Nolan M."/>
            <person name="Ohm R."/>
            <person name="Pangilinan J."/>
            <person name="Park H.-J."/>
            <person name="Ramirez L."/>
            <person name="Alfaro M."/>
            <person name="Sun H."/>
            <person name="Tritt A."/>
            <person name="Yoshinaga Y."/>
            <person name="Zwiers L.-H."/>
            <person name="Turgeon B."/>
            <person name="Goodwin S."/>
            <person name="Spatafora J."/>
            <person name="Crous P."/>
            <person name="Grigoriev I."/>
        </authorList>
    </citation>
    <scope>NUCLEOTIDE SEQUENCE</scope>
    <source>
        <strain evidence="2">CBS 113979</strain>
    </source>
</reference>
<dbReference type="InterPro" id="IPR029058">
    <property type="entry name" value="AB_hydrolase_fold"/>
</dbReference>
<dbReference type="GO" id="GO:0016787">
    <property type="term" value="F:hydrolase activity"/>
    <property type="evidence" value="ECO:0007669"/>
    <property type="project" value="UniProtKB-KW"/>
</dbReference>
<dbReference type="Proteomes" id="UP000800041">
    <property type="component" value="Unassembled WGS sequence"/>
</dbReference>
<dbReference type="Pfam" id="PF01738">
    <property type="entry name" value="DLH"/>
    <property type="match status" value="1"/>
</dbReference>
<keyword evidence="3" id="KW-1185">Reference proteome</keyword>
<dbReference type="OrthoDB" id="2147163at2759"/>